<dbReference type="EC" id="1.3.1.-" evidence="12"/>
<dbReference type="PANTHER" id="PTHR45846:SF1">
    <property type="entry name" value="TRNA-DIHYDROURIDINE(47) SYNTHASE [NAD(P)(+)]-LIKE"/>
    <property type="match status" value="1"/>
</dbReference>
<evidence type="ECO:0000256" key="3">
    <source>
        <dbReference type="ARBA" id="ARBA00022555"/>
    </source>
</evidence>
<dbReference type="PIRSF" id="PIRSF006621">
    <property type="entry name" value="Dus"/>
    <property type="match status" value="1"/>
</dbReference>
<proteinExistence type="inferred from homology"/>
<keyword evidence="8" id="KW-0694">RNA-binding</keyword>
<evidence type="ECO:0000256" key="12">
    <source>
        <dbReference type="PIRNR" id="PIRNR006621"/>
    </source>
</evidence>
<dbReference type="EMBL" id="RYFI01000003">
    <property type="protein sequence ID" value="RXF74741.1"/>
    <property type="molecule type" value="Genomic_DNA"/>
</dbReference>
<dbReference type="GO" id="GO:0050660">
    <property type="term" value="F:flavin adenine dinucleotide binding"/>
    <property type="evidence" value="ECO:0007669"/>
    <property type="project" value="InterPro"/>
</dbReference>
<dbReference type="InterPro" id="IPR013785">
    <property type="entry name" value="Aldolase_TIM"/>
</dbReference>
<dbReference type="Proteomes" id="UP000289708">
    <property type="component" value="Unassembled WGS sequence"/>
</dbReference>
<keyword evidence="9 12" id="KW-0560">Oxidoreductase</keyword>
<gene>
    <name evidence="16" type="primary">dusB</name>
    <name evidence="16" type="ORF">EK403_05015</name>
</gene>
<evidence type="ECO:0000256" key="14">
    <source>
        <dbReference type="PIRSR" id="PIRSR006621-2"/>
    </source>
</evidence>
<evidence type="ECO:0000256" key="13">
    <source>
        <dbReference type="PIRSR" id="PIRSR006621-1"/>
    </source>
</evidence>
<keyword evidence="4 12" id="KW-0285">Flavoprotein</keyword>
<dbReference type="InterPro" id="IPR024036">
    <property type="entry name" value="tRNA-dHydroUridine_Synthase_C"/>
</dbReference>
<dbReference type="PROSITE" id="PS01136">
    <property type="entry name" value="UPF0034"/>
    <property type="match status" value="1"/>
</dbReference>
<dbReference type="RefSeq" id="WP_128776391.1">
    <property type="nucleotide sequence ID" value="NZ_RYFI01000003.1"/>
</dbReference>
<evidence type="ECO:0000256" key="6">
    <source>
        <dbReference type="ARBA" id="ARBA00022694"/>
    </source>
</evidence>
<accession>A0A4Q0MLW7</accession>
<comment type="caution">
    <text evidence="16">The sequence shown here is derived from an EMBL/GenBank/DDBJ whole genome shotgun (WGS) entry which is preliminary data.</text>
</comment>
<evidence type="ECO:0000256" key="4">
    <source>
        <dbReference type="ARBA" id="ARBA00022630"/>
    </source>
</evidence>
<feature type="binding site" evidence="14">
    <location>
        <begin position="236"/>
        <end position="237"/>
    </location>
    <ligand>
        <name>FMN</name>
        <dbReference type="ChEBI" id="CHEBI:58210"/>
    </ligand>
</feature>
<dbReference type="InterPro" id="IPR001269">
    <property type="entry name" value="DUS_fam"/>
</dbReference>
<evidence type="ECO:0000256" key="5">
    <source>
        <dbReference type="ARBA" id="ARBA00022643"/>
    </source>
</evidence>
<dbReference type="OrthoDB" id="9764501at2"/>
<dbReference type="PANTHER" id="PTHR45846">
    <property type="entry name" value="TRNA-DIHYDROURIDINE(47) SYNTHASE [NAD(P)(+)]-LIKE"/>
    <property type="match status" value="1"/>
</dbReference>
<evidence type="ECO:0000256" key="1">
    <source>
        <dbReference type="ARBA" id="ARBA00001917"/>
    </source>
</evidence>
<keyword evidence="5 12" id="KW-0288">FMN</keyword>
<evidence type="ECO:0000256" key="11">
    <source>
        <dbReference type="ARBA" id="ARBA00048802"/>
    </source>
</evidence>
<dbReference type="NCBIfam" id="TIGR00737">
    <property type="entry name" value="nifR3_yhdG"/>
    <property type="match status" value="1"/>
</dbReference>
<keyword evidence="3" id="KW-0820">tRNA-binding</keyword>
<evidence type="ECO:0000256" key="8">
    <source>
        <dbReference type="ARBA" id="ARBA00022884"/>
    </source>
</evidence>
<dbReference type="Gene3D" id="1.10.1200.80">
    <property type="entry name" value="Putative flavin oxidoreducatase, domain 2"/>
    <property type="match status" value="1"/>
</dbReference>
<organism evidence="16 17">
    <name type="scientific">Hansschlegelia zhihuaiae</name>
    <dbReference type="NCBI Taxonomy" id="405005"/>
    <lineage>
        <taxon>Bacteria</taxon>
        <taxon>Pseudomonadati</taxon>
        <taxon>Pseudomonadota</taxon>
        <taxon>Alphaproteobacteria</taxon>
        <taxon>Hyphomicrobiales</taxon>
        <taxon>Methylopilaceae</taxon>
        <taxon>Hansschlegelia</taxon>
    </lineage>
</organism>
<evidence type="ECO:0000259" key="15">
    <source>
        <dbReference type="Pfam" id="PF01207"/>
    </source>
</evidence>
<dbReference type="GO" id="GO:0017150">
    <property type="term" value="F:tRNA dihydrouridine synthase activity"/>
    <property type="evidence" value="ECO:0007669"/>
    <property type="project" value="InterPro"/>
</dbReference>
<dbReference type="Gene3D" id="3.20.20.70">
    <property type="entry name" value="Aldolase class I"/>
    <property type="match status" value="1"/>
</dbReference>
<name>A0A4Q0MLW7_9HYPH</name>
<comment type="catalytic activity">
    <reaction evidence="11">
        <text>a 5,6-dihydrouridine in tRNA + NAD(+) = a uridine in tRNA + NADH + H(+)</text>
        <dbReference type="Rhea" id="RHEA:54452"/>
        <dbReference type="Rhea" id="RHEA-COMP:13339"/>
        <dbReference type="Rhea" id="RHEA-COMP:13887"/>
        <dbReference type="ChEBI" id="CHEBI:15378"/>
        <dbReference type="ChEBI" id="CHEBI:57540"/>
        <dbReference type="ChEBI" id="CHEBI:57945"/>
        <dbReference type="ChEBI" id="CHEBI:65315"/>
        <dbReference type="ChEBI" id="CHEBI:74443"/>
    </reaction>
</comment>
<comment type="catalytic activity">
    <reaction evidence="10">
        <text>a 5,6-dihydrouridine in tRNA + NADP(+) = a uridine in tRNA + NADPH + H(+)</text>
        <dbReference type="Rhea" id="RHEA:23624"/>
        <dbReference type="Rhea" id="RHEA-COMP:13339"/>
        <dbReference type="Rhea" id="RHEA-COMP:13887"/>
        <dbReference type="ChEBI" id="CHEBI:15378"/>
        <dbReference type="ChEBI" id="CHEBI:57783"/>
        <dbReference type="ChEBI" id="CHEBI:58349"/>
        <dbReference type="ChEBI" id="CHEBI:65315"/>
        <dbReference type="ChEBI" id="CHEBI:74443"/>
    </reaction>
</comment>
<feature type="binding site" evidence="14">
    <location>
        <position position="181"/>
    </location>
    <ligand>
        <name>FMN</name>
        <dbReference type="ChEBI" id="CHEBI:58210"/>
    </ligand>
</feature>
<sequence length="344" mass="35229">MSKASSPSAAARPLVIGGVAPPNAVLLAPMSGVTDLAFRRLAARLGAGLVVSEMVASRELATADDEARLRAEGVGLETHIVQLAGRDPAWMAEAARVAVGAGAAVVDINMGCPAKKVVGGHGGSALLKELDLAVRLIEATVEAVEAPVTVKMRLGWDERSIVAPELAARAEGVGARMVTVHGRTRAQFYEGRADWDAIAAVKARVSIPVIANGDLVSPGAATAMLAASGADGVMVGRGAQGKAWFPGAVARFLATGVAPAEPSIEAQRALAHEHYDGLLGLYGRDVGVRHARKHLGWYLDAAAATAGRPVLADAKGAAMTAPTAETALAAFDRALSELEWRAAA</sequence>
<reference evidence="16 17" key="1">
    <citation type="submission" date="2018-12" db="EMBL/GenBank/DDBJ databases">
        <title>bacterium Hansschlegelia zhihuaiae S113.</title>
        <authorList>
            <person name="He J."/>
        </authorList>
    </citation>
    <scope>NUCLEOTIDE SEQUENCE [LARGE SCALE GENOMIC DNA]</scope>
    <source>
        <strain evidence="16 17">S 113</strain>
    </source>
</reference>
<feature type="binding site" evidence="14">
    <location>
        <position position="82"/>
    </location>
    <ligand>
        <name>FMN</name>
        <dbReference type="ChEBI" id="CHEBI:58210"/>
    </ligand>
</feature>
<keyword evidence="7" id="KW-0521">NADP</keyword>
<keyword evidence="17" id="KW-1185">Reference proteome</keyword>
<dbReference type="CDD" id="cd02801">
    <property type="entry name" value="DUS_like_FMN"/>
    <property type="match status" value="1"/>
</dbReference>
<keyword evidence="6 12" id="KW-0819">tRNA processing</keyword>
<comment type="function">
    <text evidence="2 12">Catalyzes the synthesis of 5,6-dihydrouridine (D), a modified base found in the D-loop of most tRNAs, via the reduction of the C5-C6 double bond in target uridines.</text>
</comment>
<dbReference type="InterPro" id="IPR004652">
    <property type="entry name" value="DusB-like"/>
</dbReference>
<dbReference type="InterPro" id="IPR035587">
    <property type="entry name" value="DUS-like_FMN-bd"/>
</dbReference>
<comment type="similarity">
    <text evidence="12">Belongs to the dus family.</text>
</comment>
<evidence type="ECO:0000256" key="2">
    <source>
        <dbReference type="ARBA" id="ARBA00002790"/>
    </source>
</evidence>
<dbReference type="SUPFAM" id="SSF51395">
    <property type="entry name" value="FMN-linked oxidoreductases"/>
    <property type="match status" value="1"/>
</dbReference>
<feature type="active site" description="Proton donor" evidence="13">
    <location>
        <position position="112"/>
    </location>
</feature>
<feature type="domain" description="DUS-like FMN-binding" evidence="15">
    <location>
        <begin position="26"/>
        <end position="320"/>
    </location>
</feature>
<evidence type="ECO:0000313" key="17">
    <source>
        <dbReference type="Proteomes" id="UP000289708"/>
    </source>
</evidence>
<evidence type="ECO:0000313" key="16">
    <source>
        <dbReference type="EMBL" id="RXF74741.1"/>
    </source>
</evidence>
<dbReference type="Pfam" id="PF01207">
    <property type="entry name" value="Dus"/>
    <property type="match status" value="1"/>
</dbReference>
<keyword evidence="14" id="KW-0547">Nucleotide-binding</keyword>
<evidence type="ECO:0000256" key="7">
    <source>
        <dbReference type="ARBA" id="ARBA00022857"/>
    </source>
</evidence>
<dbReference type="InterPro" id="IPR018517">
    <property type="entry name" value="tRNA_hU_synthase_CS"/>
</dbReference>
<protein>
    <recommendedName>
        <fullName evidence="12">tRNA-dihydrouridine synthase</fullName>
        <ecNumber evidence="12">1.3.1.-</ecNumber>
    </recommendedName>
</protein>
<evidence type="ECO:0000256" key="10">
    <source>
        <dbReference type="ARBA" id="ARBA00048205"/>
    </source>
</evidence>
<feature type="binding site" evidence="14">
    <location>
        <position position="151"/>
    </location>
    <ligand>
        <name>FMN</name>
        <dbReference type="ChEBI" id="CHEBI:58210"/>
    </ligand>
</feature>
<dbReference type="GO" id="GO:0000049">
    <property type="term" value="F:tRNA binding"/>
    <property type="evidence" value="ECO:0007669"/>
    <property type="project" value="UniProtKB-KW"/>
</dbReference>
<comment type="cofactor">
    <cofactor evidence="1 12 14">
        <name>FMN</name>
        <dbReference type="ChEBI" id="CHEBI:58210"/>
    </cofactor>
</comment>
<evidence type="ECO:0000256" key="9">
    <source>
        <dbReference type="ARBA" id="ARBA00023002"/>
    </source>
</evidence>
<dbReference type="AlphaFoldDB" id="A0A4Q0MLW7"/>